<dbReference type="EMBL" id="CP033240">
    <property type="protein sequence ID" value="AZF80226.1"/>
    <property type="molecule type" value="Genomic_DNA"/>
</dbReference>
<dbReference type="EMBL" id="LT549890">
    <property type="protein sequence ID" value="SAI86080.1"/>
    <property type="molecule type" value="Genomic_DNA"/>
</dbReference>
<dbReference type="EMBL" id="CP033236">
    <property type="protein sequence ID" value="AZF69771.1"/>
    <property type="molecule type" value="Genomic_DNA"/>
</dbReference>
<dbReference type="HAMAP" id="MF_00156">
    <property type="entry name" value="PanB"/>
    <property type="match status" value="1"/>
</dbReference>
<reference evidence="27 28" key="4">
    <citation type="journal article" date="2018" name="Proc. Natl. Acad. Sci. U.S.A.">
        <title>Nonmutational mechanism of inheritance in the Archaeon Sulfolobus solfataricus.</title>
        <authorList>
            <person name="Payne S."/>
            <person name="McCarthy S."/>
            <person name="Johnson T."/>
            <person name="North E."/>
            <person name="Blum P."/>
        </authorList>
    </citation>
    <scope>NUCLEOTIDE SEQUENCE [LARGE SCALE GENOMIC DNA]</scope>
    <source>
        <strain evidence="15 27">SARC-H</strain>
        <strain evidence="16 31">SARC-I</strain>
        <strain evidence="18 32">SARC-N</strain>
        <strain evidence="19 33">SARC-O</strain>
        <strain evidence="20 28">SUL120</strain>
        <strain evidence="14 29">SULG</strain>
        <strain evidence="17 30">SULM</strain>
    </source>
</reference>
<evidence type="ECO:0000313" key="14">
    <source>
        <dbReference type="EMBL" id="AZF67151.1"/>
    </source>
</evidence>
<evidence type="ECO:0000313" key="20">
    <source>
        <dbReference type="EMBL" id="AZF82833.1"/>
    </source>
</evidence>
<dbReference type="Proteomes" id="UP000273443">
    <property type="component" value="Chromosome"/>
</dbReference>
<evidence type="ECO:0000313" key="29">
    <source>
        <dbReference type="Proteomes" id="UP000273194"/>
    </source>
</evidence>
<dbReference type="GO" id="GO:0008168">
    <property type="term" value="F:methyltransferase activity"/>
    <property type="evidence" value="ECO:0007669"/>
    <property type="project" value="UniProtKB-KW"/>
</dbReference>
<reference evidence="21 34" key="6">
    <citation type="journal article" date="2020" name="Nat. Commun.">
        <title>The structures of two archaeal type IV pili illuminate evolutionary relationships.</title>
        <authorList>
            <person name="Wang F."/>
            <person name="Baquero D.P."/>
            <person name="Su Z."/>
            <person name="Beltran L.C."/>
            <person name="Prangishvili D."/>
            <person name="Krupovic M."/>
            <person name="Egelman E.H."/>
        </authorList>
    </citation>
    <scope>NUCLEOTIDE SEQUENCE [LARGE SCALE GENOMIC DNA]</scope>
    <source>
        <strain evidence="21 34">POZ149</strain>
    </source>
</reference>
<evidence type="ECO:0000313" key="30">
    <source>
        <dbReference type="Proteomes" id="UP000273443"/>
    </source>
</evidence>
<dbReference type="OMA" id="VLVWTDM"/>
<comment type="subcellular location">
    <subcellularLocation>
        <location evidence="7">Cytoplasm</location>
    </subcellularLocation>
</comment>
<dbReference type="UniPathway" id="UPA00241"/>
<feature type="binding site" evidence="7 10">
    <location>
        <position position="115"/>
    </location>
    <ligand>
        <name>Mg(2+)</name>
        <dbReference type="ChEBI" id="CHEBI:18420"/>
    </ligand>
</feature>
<dbReference type="Proteomes" id="UP000282269">
    <property type="component" value="Chromosome"/>
</dbReference>
<evidence type="ECO:0000256" key="2">
    <source>
        <dbReference type="ARBA" id="ARBA00022490"/>
    </source>
</evidence>
<gene>
    <name evidence="7 13" type="primary">panB</name>
    <name evidence="21" type="ORF">HFC64_07335</name>
    <name evidence="22" type="ORF">SSOP1_2526</name>
    <name evidence="13" type="ORF">SULA_0198</name>
    <name evidence="11" type="ORF">SULB_0199</name>
    <name evidence="12" type="ORF">SULC_0198</name>
    <name evidence="14" type="ORF">SULG_01005</name>
    <name evidence="15" type="ORF">SULH_01005</name>
    <name evidence="16" type="ORF">SULI_01005</name>
    <name evidence="17" type="ORF">SULM_01005</name>
    <name evidence="18" type="ORF">SULN_01005</name>
    <name evidence="19" type="ORF">SULO_01015</name>
    <name evidence="20" type="ORF">SULZ_01025</name>
</gene>
<evidence type="ECO:0000313" key="27">
    <source>
        <dbReference type="Proteomes" id="UP000267993"/>
    </source>
</evidence>
<organism evidence="13 25">
    <name type="scientific">Saccharolobus solfataricus</name>
    <name type="common">Sulfolobus solfataricus</name>
    <dbReference type="NCBI Taxonomy" id="2287"/>
    <lineage>
        <taxon>Archaea</taxon>
        <taxon>Thermoproteota</taxon>
        <taxon>Thermoprotei</taxon>
        <taxon>Sulfolobales</taxon>
        <taxon>Sulfolobaceae</taxon>
        <taxon>Saccharolobus</taxon>
    </lineage>
</organism>
<dbReference type="KEGG" id="ssoa:SULA_0198"/>
<evidence type="ECO:0000313" key="24">
    <source>
        <dbReference type="Proteomes" id="UP000033085"/>
    </source>
</evidence>
<dbReference type="Proteomes" id="UP000594632">
    <property type="component" value="Chromosome"/>
</dbReference>
<accession>A0A0E3MG01</accession>
<keyword evidence="3 7" id="KW-0808">Transferase</keyword>
<dbReference type="GeneID" id="44128121"/>
<evidence type="ECO:0000313" key="11">
    <source>
        <dbReference type="EMBL" id="AKA72640.1"/>
    </source>
</evidence>
<dbReference type="Proteomes" id="UP000033106">
    <property type="component" value="Chromosome"/>
</dbReference>
<keyword evidence="2 7" id="KW-0963">Cytoplasm</keyword>
<keyword evidence="5 7" id="KW-0460">Magnesium</keyword>
<dbReference type="Proteomes" id="UP000275843">
    <property type="component" value="Chromosome"/>
</dbReference>
<dbReference type="EMBL" id="CP033237">
    <property type="protein sequence ID" value="AZF72391.1"/>
    <property type="molecule type" value="Genomic_DNA"/>
</dbReference>
<evidence type="ECO:0000313" key="17">
    <source>
        <dbReference type="EMBL" id="AZF75011.1"/>
    </source>
</evidence>
<comment type="catalytic activity">
    <reaction evidence="7">
        <text>(6R)-5,10-methylene-5,6,7,8-tetrahydrofolate + 3-methyl-2-oxobutanoate + H2O = 2-dehydropantoate + (6S)-5,6,7,8-tetrahydrofolate</text>
        <dbReference type="Rhea" id="RHEA:11824"/>
        <dbReference type="ChEBI" id="CHEBI:11561"/>
        <dbReference type="ChEBI" id="CHEBI:11851"/>
        <dbReference type="ChEBI" id="CHEBI:15377"/>
        <dbReference type="ChEBI" id="CHEBI:15636"/>
        <dbReference type="ChEBI" id="CHEBI:57453"/>
        <dbReference type="EC" id="2.1.2.11"/>
    </reaction>
</comment>
<dbReference type="PANTHER" id="PTHR20881">
    <property type="entry name" value="3-METHYL-2-OXOBUTANOATE HYDROXYMETHYLTRANSFERASE"/>
    <property type="match status" value="1"/>
</dbReference>
<dbReference type="NCBIfam" id="TIGR00222">
    <property type="entry name" value="panB"/>
    <property type="match status" value="1"/>
</dbReference>
<dbReference type="InterPro" id="IPR015813">
    <property type="entry name" value="Pyrv/PenolPyrv_kinase-like_dom"/>
</dbReference>
<dbReference type="OrthoDB" id="8414at2157"/>
<dbReference type="PATRIC" id="fig|2287.6.peg.206"/>
<dbReference type="InterPro" id="IPR040442">
    <property type="entry name" value="Pyrv_kinase-like_dom_sf"/>
</dbReference>
<dbReference type="EMBL" id="CP033235">
    <property type="protein sequence ID" value="AZF67151.1"/>
    <property type="molecule type" value="Genomic_DNA"/>
</dbReference>
<dbReference type="GO" id="GO:0015940">
    <property type="term" value="P:pantothenate biosynthetic process"/>
    <property type="evidence" value="ECO:0007669"/>
    <property type="project" value="UniProtKB-UniRule"/>
</dbReference>
<evidence type="ECO:0000313" key="31">
    <source>
        <dbReference type="Proteomes" id="UP000275843"/>
    </source>
</evidence>
<dbReference type="EMBL" id="CP033241">
    <property type="protein sequence ID" value="AZF82833.1"/>
    <property type="molecule type" value="Genomic_DNA"/>
</dbReference>
<dbReference type="Gene3D" id="3.20.20.60">
    <property type="entry name" value="Phosphoenolpyruvate-binding domains"/>
    <property type="match status" value="1"/>
</dbReference>
<dbReference type="EMBL" id="CP011056">
    <property type="protein sequence ID" value="AKA75339.1"/>
    <property type="molecule type" value="Genomic_DNA"/>
</dbReference>
<feature type="binding site" evidence="7 9">
    <location>
        <position position="84"/>
    </location>
    <ligand>
        <name>3-methyl-2-oxobutanoate</name>
        <dbReference type="ChEBI" id="CHEBI:11851"/>
    </ligand>
</feature>
<keyword evidence="13" id="KW-0489">Methyltransferase</keyword>
<evidence type="ECO:0000256" key="10">
    <source>
        <dbReference type="PIRSR" id="PIRSR000388-3"/>
    </source>
</evidence>
<dbReference type="Proteomes" id="UP000267993">
    <property type="component" value="Chromosome"/>
</dbReference>
<name>A0A0E3MG01_SACSO</name>
<feature type="binding site" evidence="7 10">
    <location>
        <position position="45"/>
    </location>
    <ligand>
        <name>Mg(2+)</name>
        <dbReference type="ChEBI" id="CHEBI:18420"/>
    </ligand>
</feature>
<evidence type="ECO:0000313" key="18">
    <source>
        <dbReference type="EMBL" id="AZF77618.1"/>
    </source>
</evidence>
<evidence type="ECO:0000313" key="32">
    <source>
        <dbReference type="Proteomes" id="UP000278715"/>
    </source>
</evidence>
<evidence type="ECO:0000313" key="28">
    <source>
        <dbReference type="Proteomes" id="UP000269431"/>
    </source>
</evidence>
<evidence type="ECO:0000313" key="12">
    <source>
        <dbReference type="EMBL" id="AKA75339.1"/>
    </source>
</evidence>
<dbReference type="CDD" id="cd06557">
    <property type="entry name" value="KPHMT-like"/>
    <property type="match status" value="1"/>
</dbReference>
<dbReference type="Proteomes" id="UP000033057">
    <property type="component" value="Chromosome"/>
</dbReference>
<evidence type="ECO:0000313" key="25">
    <source>
        <dbReference type="Proteomes" id="UP000033106"/>
    </source>
</evidence>
<dbReference type="KEGG" id="ssol:SULB_0199"/>
<feature type="binding site" evidence="7 9">
    <location>
        <position position="113"/>
    </location>
    <ligand>
        <name>3-methyl-2-oxobutanoate</name>
        <dbReference type="ChEBI" id="CHEBI:11851"/>
    </ligand>
</feature>
<feature type="active site" description="Proton acceptor" evidence="7 8">
    <location>
        <position position="182"/>
    </location>
</feature>
<dbReference type="GO" id="GO:0032259">
    <property type="term" value="P:methylation"/>
    <property type="evidence" value="ECO:0007669"/>
    <property type="project" value="UniProtKB-KW"/>
</dbReference>
<dbReference type="EMBL" id="CP011057">
    <property type="protein sequence ID" value="AKA78032.1"/>
    <property type="molecule type" value="Genomic_DNA"/>
</dbReference>
<sequence length="267" mass="29624">MKKVTIRDFIKKKSMKEKITMLTAYDYPTAKIISNTTLDSILVGDSLGMVVLGYTNTLNVTMRDMISHTRAVARANPPQLIVSDMPFLSYEIDVKSAVKNAGLLVKAGSDAVKLEGGEEIKDIIRAIVKAGIPVMGHIGLTPQRFLRLGGFRTIGKTKQEEEQLIKDSLELEDAGVFSIVIENTYVDIAKRITEKLNVPTICIGAGPYCDGQVLVIHDLLGLSEVTPYFAKSYVNLKEIISSAINQYIIDVKTNKFPEKQHYKERES</sequence>
<comment type="function">
    <text evidence="7">Catalyzes the reversible reaction in which hydroxymethyl group from 5,10-methylenetetrahydrofolate is transferred onto alpha-ketoisovalerate to form ketopantoate.</text>
</comment>
<comment type="cofactor">
    <cofactor evidence="7 10">
        <name>Mg(2+)</name>
        <dbReference type="ChEBI" id="CHEBI:18420"/>
    </cofactor>
    <text evidence="7 10">Binds 1 Mg(2+) ion per subunit.</text>
</comment>
<proteinExistence type="inferred from homology"/>
<evidence type="ECO:0000313" key="16">
    <source>
        <dbReference type="EMBL" id="AZF72391.1"/>
    </source>
</evidence>
<evidence type="ECO:0000256" key="1">
    <source>
        <dbReference type="ARBA" id="ARBA00008676"/>
    </source>
</evidence>
<reference evidence="13" key="5">
    <citation type="submission" date="2018-10" db="EMBL/GenBank/DDBJ databases">
        <authorList>
            <person name="McCarthy S."/>
            <person name="Gradnigo J."/>
            <person name="Johnson T."/>
            <person name="Payne S."/>
            <person name="Lipzen A."/>
            <person name="Schackwitz W."/>
            <person name="Martin J."/>
            <person name="Moriyama E."/>
            <person name="Blum P."/>
        </authorList>
    </citation>
    <scope>NUCLEOTIDE SEQUENCE</scope>
    <source>
        <strain evidence="11">SARC-B</strain>
        <strain evidence="12">SARC-C</strain>
        <strain evidence="13">SULA</strain>
    </source>
</reference>
<dbReference type="GO" id="GO:0000287">
    <property type="term" value="F:magnesium ion binding"/>
    <property type="evidence" value="ECO:0007669"/>
    <property type="project" value="TreeGrafter"/>
</dbReference>
<dbReference type="PANTHER" id="PTHR20881:SF0">
    <property type="entry name" value="3-METHYL-2-OXOBUTANOATE HYDROXYMETHYLTRANSFERASE"/>
    <property type="match status" value="1"/>
</dbReference>
<dbReference type="Proteomes" id="UP000033085">
    <property type="component" value="Chromosome"/>
</dbReference>
<comment type="pathway">
    <text evidence="7">Cofactor biosynthesis; coenzyme A biosynthesis.</text>
</comment>
<dbReference type="FunFam" id="3.20.20.60:FF:000052">
    <property type="entry name" value="3-methyl-2-oxobutanoate hydroxymethyltransferase"/>
    <property type="match status" value="1"/>
</dbReference>
<dbReference type="Proteomes" id="UP000273194">
    <property type="component" value="Chromosome"/>
</dbReference>
<dbReference type="RefSeq" id="WP_009989439.1">
    <property type="nucleotide sequence ID" value="NZ_CP011055.2"/>
</dbReference>
<dbReference type="EMBL" id="CP011055">
    <property type="protein sequence ID" value="AKA72640.1"/>
    <property type="molecule type" value="Genomic_DNA"/>
</dbReference>
<evidence type="ECO:0000313" key="34">
    <source>
        <dbReference type="Proteomes" id="UP000594632"/>
    </source>
</evidence>
<reference evidence="22" key="3">
    <citation type="submission" date="2016-04" db="EMBL/GenBank/DDBJ databases">
        <authorList>
            <person name="Evans L.H."/>
            <person name="Alamgir A."/>
            <person name="Owens N."/>
            <person name="Weber N.D."/>
            <person name="Virtaneva K."/>
            <person name="Barbian K."/>
            <person name="Babar A."/>
            <person name="Rosenke K."/>
        </authorList>
    </citation>
    <scope>NUCLEOTIDE SEQUENCE</scope>
    <source>
        <strain evidence="22">P1</strain>
    </source>
</reference>
<reference evidence="23 24" key="1">
    <citation type="journal article" date="2015" name="Genome Announc.">
        <title>Complete Genome Sequence of Sulfolobus solfataricus Strain 98/2 and Evolved Derivatives.</title>
        <authorList>
            <person name="McCarthy S."/>
            <person name="Gradnigo J."/>
            <person name="Johnson T."/>
            <person name="Payne S."/>
            <person name="Lipzen A."/>
            <person name="Martin J."/>
            <person name="Schackwitz W."/>
            <person name="Moriyama E."/>
            <person name="Blum P."/>
        </authorList>
    </citation>
    <scope>NUCLEOTIDE SEQUENCE [LARGE SCALE GENOMIC DNA]</scope>
    <source>
        <strain evidence="23">98/2 SULC</strain>
        <strain evidence="11">SARC-B</strain>
        <strain evidence="12">SARC-C</strain>
        <strain evidence="13 25">SULA</strain>
        <strain evidence="24">SULB</strain>
    </source>
</reference>
<keyword evidence="4 7" id="KW-0479">Metal-binding</keyword>
<evidence type="ECO:0000256" key="9">
    <source>
        <dbReference type="PIRSR" id="PIRSR000388-2"/>
    </source>
</evidence>
<evidence type="ECO:0000313" key="13">
    <source>
        <dbReference type="EMBL" id="AKA78032.1"/>
    </source>
</evidence>
<dbReference type="SUPFAM" id="SSF51621">
    <property type="entry name" value="Phosphoenolpyruvate/pyruvate domain"/>
    <property type="match status" value="1"/>
</dbReference>
<feature type="binding site" evidence="7 10">
    <location>
        <position position="84"/>
    </location>
    <ligand>
        <name>Mg(2+)</name>
        <dbReference type="ChEBI" id="CHEBI:18420"/>
    </ligand>
</feature>
<dbReference type="NCBIfam" id="NF001452">
    <property type="entry name" value="PRK00311.1"/>
    <property type="match status" value="1"/>
</dbReference>
<comment type="subunit">
    <text evidence="7">Homodecamer; pentamer of dimers.</text>
</comment>
<reference evidence="26" key="2">
    <citation type="submission" date="2016-04" db="EMBL/GenBank/DDBJ databases">
        <authorList>
            <person name="Shah S.A."/>
            <person name="Garrett R.A."/>
        </authorList>
    </citation>
    <scope>NUCLEOTIDE SEQUENCE [LARGE SCALE GENOMIC DNA]</scope>
    <source>
        <strain evidence="26">ATCC 35091 / DSM 1616 / JCM 8930 / NBRC 15331 / P1</strain>
    </source>
</reference>
<evidence type="ECO:0000256" key="7">
    <source>
        <dbReference type="HAMAP-Rule" id="MF_00156"/>
    </source>
</evidence>
<dbReference type="GO" id="GO:0015937">
    <property type="term" value="P:coenzyme A biosynthetic process"/>
    <property type="evidence" value="ECO:0007669"/>
    <property type="project" value="UniProtKB-UniRule"/>
</dbReference>
<dbReference type="KEGG" id="ssof:SULC_0198"/>
<evidence type="ECO:0000313" key="23">
    <source>
        <dbReference type="Proteomes" id="UP000033057"/>
    </source>
</evidence>
<dbReference type="Pfam" id="PF02548">
    <property type="entry name" value="Pantoate_transf"/>
    <property type="match status" value="1"/>
</dbReference>
<evidence type="ECO:0000313" key="26">
    <source>
        <dbReference type="Proteomes" id="UP000076770"/>
    </source>
</evidence>
<evidence type="ECO:0000256" key="6">
    <source>
        <dbReference type="ARBA" id="ARBA00022993"/>
    </source>
</evidence>
<dbReference type="InterPro" id="IPR003700">
    <property type="entry name" value="Pantoate_hydroxy_MeTrfase"/>
</dbReference>
<dbReference type="Proteomes" id="UP000278715">
    <property type="component" value="Chromosome"/>
</dbReference>
<evidence type="ECO:0000313" key="19">
    <source>
        <dbReference type="EMBL" id="AZF80226.1"/>
    </source>
</evidence>
<comment type="similarity">
    <text evidence="1 7">Belongs to the PanB family.</text>
</comment>
<feature type="binding site" evidence="7 9">
    <location>
        <begin position="45"/>
        <end position="46"/>
    </location>
    <ligand>
        <name>3-methyl-2-oxobutanoate</name>
        <dbReference type="ChEBI" id="CHEBI:11851"/>
    </ligand>
</feature>
<evidence type="ECO:0000313" key="21">
    <source>
        <dbReference type="EMBL" id="QPG49659.1"/>
    </source>
</evidence>
<keyword evidence="6 7" id="KW-0173">Coenzyme A biosynthesis</keyword>
<evidence type="ECO:0000313" key="22">
    <source>
        <dbReference type="EMBL" id="SAI86080.1"/>
    </source>
</evidence>
<dbReference type="AlphaFoldDB" id="A0A0E3MG01"/>
<dbReference type="EMBL" id="CP033238">
    <property type="protein sequence ID" value="AZF75011.1"/>
    <property type="molecule type" value="Genomic_DNA"/>
</dbReference>
<dbReference type="PIRSF" id="PIRSF000388">
    <property type="entry name" value="Pantoate_hydroxy_MeTrfase"/>
    <property type="match status" value="1"/>
</dbReference>
<evidence type="ECO:0000256" key="8">
    <source>
        <dbReference type="PIRSR" id="PIRSR000388-1"/>
    </source>
</evidence>
<evidence type="ECO:0000256" key="3">
    <source>
        <dbReference type="ARBA" id="ARBA00022679"/>
    </source>
</evidence>
<evidence type="ECO:0000256" key="5">
    <source>
        <dbReference type="ARBA" id="ARBA00022842"/>
    </source>
</evidence>
<evidence type="ECO:0000256" key="4">
    <source>
        <dbReference type="ARBA" id="ARBA00022723"/>
    </source>
</evidence>
<dbReference type="GO" id="GO:0003864">
    <property type="term" value="F:3-methyl-2-oxobutanoate hydroxymethyltransferase activity"/>
    <property type="evidence" value="ECO:0007669"/>
    <property type="project" value="UniProtKB-UniRule"/>
</dbReference>
<dbReference type="Proteomes" id="UP000269431">
    <property type="component" value="Chromosome"/>
</dbReference>
<dbReference type="GeneID" id="1453873"/>
<dbReference type="Proteomes" id="UP000076770">
    <property type="component" value="Chromosome i"/>
</dbReference>
<dbReference type="EMBL" id="CP050869">
    <property type="protein sequence ID" value="QPG49659.1"/>
    <property type="molecule type" value="Genomic_DNA"/>
</dbReference>
<dbReference type="EC" id="2.1.2.11" evidence="7"/>
<protein>
    <recommendedName>
        <fullName evidence="7">3-methyl-2-oxobutanoate hydroxymethyltransferase</fullName>
        <ecNumber evidence="7">2.1.2.11</ecNumber>
    </recommendedName>
    <alternativeName>
        <fullName evidence="7">Ketopantoate hydroxymethyltransferase</fullName>
        <shortName evidence="7">KPHMT</shortName>
    </alternativeName>
</protein>
<dbReference type="GO" id="GO:0005737">
    <property type="term" value="C:cytoplasm"/>
    <property type="evidence" value="ECO:0007669"/>
    <property type="project" value="UniProtKB-SubCell"/>
</dbReference>
<evidence type="ECO:0000313" key="15">
    <source>
        <dbReference type="EMBL" id="AZF69771.1"/>
    </source>
</evidence>
<dbReference type="EMBL" id="CP033239">
    <property type="protein sequence ID" value="AZF77618.1"/>
    <property type="molecule type" value="Genomic_DNA"/>
</dbReference>
<dbReference type="SMR" id="A0A0E3MG01"/>
<evidence type="ECO:0000313" key="33">
    <source>
        <dbReference type="Proteomes" id="UP000282269"/>
    </source>
</evidence>